<evidence type="ECO:0000313" key="13">
    <source>
        <dbReference type="Proteomes" id="UP001596496"/>
    </source>
</evidence>
<keyword evidence="3 10" id="KW-0812">Transmembrane</keyword>
<evidence type="ECO:0000256" key="8">
    <source>
        <dbReference type="ARBA" id="ARBA00023157"/>
    </source>
</evidence>
<feature type="transmembrane region" description="Helical" evidence="10">
    <location>
        <begin position="12"/>
        <end position="35"/>
    </location>
</feature>
<dbReference type="Pfam" id="PF07884">
    <property type="entry name" value="VKOR"/>
    <property type="match status" value="1"/>
</dbReference>
<evidence type="ECO:0000256" key="5">
    <source>
        <dbReference type="ARBA" id="ARBA00022989"/>
    </source>
</evidence>
<dbReference type="RefSeq" id="WP_380831429.1">
    <property type="nucleotide sequence ID" value="NZ_JBHTCG010000041.1"/>
</dbReference>
<evidence type="ECO:0000313" key="12">
    <source>
        <dbReference type="EMBL" id="MFC7387636.1"/>
    </source>
</evidence>
<dbReference type="Proteomes" id="UP001596496">
    <property type="component" value="Unassembled WGS sequence"/>
</dbReference>
<accession>A0ABW2PGY3</accession>
<keyword evidence="8" id="KW-1015">Disulfide bond</keyword>
<keyword evidence="6" id="KW-0560">Oxidoreductase</keyword>
<proteinExistence type="inferred from homology"/>
<name>A0ABW2PGY3_9ACTN</name>
<sequence>MPEGPSSFRSRIPVAALALCGCAISVYLALFQYGVVHSVWDPIFGDGSRKVLTSAVSRVLPVSDATLGAAAYLVEAVLELSGGRRRWHDRPWIVVLLGLTAAVLALTGVGLVIAQPILTGTFCTLCLTSAGISWLVALLVAREVGAAVRRVRELRDAGLPLPAALRGREPQRFAR</sequence>
<evidence type="ECO:0000256" key="9">
    <source>
        <dbReference type="ARBA" id="ARBA00023284"/>
    </source>
</evidence>
<keyword evidence="13" id="KW-1185">Reference proteome</keyword>
<protein>
    <submittedName>
        <fullName evidence="12">Vitamin K epoxide reductase family protein</fullName>
    </submittedName>
</protein>
<gene>
    <name evidence="12" type="ORF">ACFQSB_35900</name>
</gene>
<feature type="domain" description="Vitamin K epoxide reductase" evidence="11">
    <location>
        <begin position="7"/>
        <end position="144"/>
    </location>
</feature>
<keyword evidence="5 10" id="KW-1133">Transmembrane helix</keyword>
<comment type="caution">
    <text evidence="12">The sequence shown here is derived from an EMBL/GenBank/DDBJ whole genome shotgun (WGS) entry which is preliminary data.</text>
</comment>
<dbReference type="InterPro" id="IPR012932">
    <property type="entry name" value="VKOR"/>
</dbReference>
<evidence type="ECO:0000256" key="10">
    <source>
        <dbReference type="SAM" id="Phobius"/>
    </source>
</evidence>
<evidence type="ECO:0000256" key="7">
    <source>
        <dbReference type="ARBA" id="ARBA00023136"/>
    </source>
</evidence>
<comment type="similarity">
    <text evidence="2">Belongs to the VKOR family.</text>
</comment>
<dbReference type="InterPro" id="IPR038354">
    <property type="entry name" value="VKOR_sf"/>
</dbReference>
<comment type="subcellular location">
    <subcellularLocation>
        <location evidence="1">Membrane</location>
        <topology evidence="1">Multi-pass membrane protein</topology>
    </subcellularLocation>
</comment>
<evidence type="ECO:0000256" key="3">
    <source>
        <dbReference type="ARBA" id="ARBA00022692"/>
    </source>
</evidence>
<organism evidence="12 13">
    <name type="scientific">Sphaerisporangium rhizosphaerae</name>
    <dbReference type="NCBI Taxonomy" id="2269375"/>
    <lineage>
        <taxon>Bacteria</taxon>
        <taxon>Bacillati</taxon>
        <taxon>Actinomycetota</taxon>
        <taxon>Actinomycetes</taxon>
        <taxon>Streptosporangiales</taxon>
        <taxon>Streptosporangiaceae</taxon>
        <taxon>Sphaerisporangium</taxon>
    </lineage>
</organism>
<evidence type="ECO:0000256" key="2">
    <source>
        <dbReference type="ARBA" id="ARBA00006214"/>
    </source>
</evidence>
<evidence type="ECO:0000259" key="11">
    <source>
        <dbReference type="SMART" id="SM00756"/>
    </source>
</evidence>
<keyword evidence="9" id="KW-0676">Redox-active center</keyword>
<keyword evidence="7 10" id="KW-0472">Membrane</keyword>
<evidence type="ECO:0000256" key="6">
    <source>
        <dbReference type="ARBA" id="ARBA00023002"/>
    </source>
</evidence>
<keyword evidence="4" id="KW-0874">Quinone</keyword>
<reference evidence="13" key="1">
    <citation type="journal article" date="2019" name="Int. J. Syst. Evol. Microbiol.">
        <title>The Global Catalogue of Microorganisms (GCM) 10K type strain sequencing project: providing services to taxonomists for standard genome sequencing and annotation.</title>
        <authorList>
            <consortium name="The Broad Institute Genomics Platform"/>
            <consortium name="The Broad Institute Genome Sequencing Center for Infectious Disease"/>
            <person name="Wu L."/>
            <person name="Ma J."/>
        </authorList>
    </citation>
    <scope>NUCLEOTIDE SEQUENCE [LARGE SCALE GENOMIC DNA]</scope>
    <source>
        <strain evidence="13">CECT 7649</strain>
    </source>
</reference>
<evidence type="ECO:0000256" key="1">
    <source>
        <dbReference type="ARBA" id="ARBA00004141"/>
    </source>
</evidence>
<feature type="transmembrane region" description="Helical" evidence="10">
    <location>
        <begin position="92"/>
        <end position="113"/>
    </location>
</feature>
<dbReference type="Gene3D" id="1.20.1440.130">
    <property type="entry name" value="VKOR domain"/>
    <property type="match status" value="1"/>
</dbReference>
<evidence type="ECO:0000256" key="4">
    <source>
        <dbReference type="ARBA" id="ARBA00022719"/>
    </source>
</evidence>
<dbReference type="SMART" id="SM00756">
    <property type="entry name" value="VKc"/>
    <property type="match status" value="1"/>
</dbReference>
<dbReference type="EMBL" id="JBHTCG010000041">
    <property type="protein sequence ID" value="MFC7387636.1"/>
    <property type="molecule type" value="Genomic_DNA"/>
</dbReference>
<feature type="transmembrane region" description="Helical" evidence="10">
    <location>
        <begin position="119"/>
        <end position="141"/>
    </location>
</feature>